<protein>
    <submittedName>
        <fullName evidence="2">Uncharacterized protein</fullName>
    </submittedName>
</protein>
<name>A0A7V4XQU5_9BACT</name>
<accession>A0A7V4XQU5</accession>
<evidence type="ECO:0000313" key="2">
    <source>
        <dbReference type="EMBL" id="HGY93372.1"/>
    </source>
</evidence>
<reference evidence="2" key="1">
    <citation type="journal article" date="2020" name="mSystems">
        <title>Genome- and Community-Level Interaction Insights into Carbon Utilization and Element Cycling Functions of Hydrothermarchaeota in Hydrothermal Sediment.</title>
        <authorList>
            <person name="Zhou Z."/>
            <person name="Liu Y."/>
            <person name="Xu W."/>
            <person name="Pan J."/>
            <person name="Luo Z.H."/>
            <person name="Li M."/>
        </authorList>
    </citation>
    <scope>NUCLEOTIDE SEQUENCE [LARGE SCALE GENOMIC DNA]</scope>
    <source>
        <strain evidence="2">SpSt-855</strain>
    </source>
</reference>
<evidence type="ECO:0000256" key="1">
    <source>
        <dbReference type="SAM" id="MobiDB-lite"/>
    </source>
</evidence>
<organism evidence="2">
    <name type="scientific">Acidobacterium capsulatum</name>
    <dbReference type="NCBI Taxonomy" id="33075"/>
    <lineage>
        <taxon>Bacteria</taxon>
        <taxon>Pseudomonadati</taxon>
        <taxon>Acidobacteriota</taxon>
        <taxon>Terriglobia</taxon>
        <taxon>Terriglobales</taxon>
        <taxon>Acidobacteriaceae</taxon>
        <taxon>Acidobacterium</taxon>
    </lineage>
</organism>
<feature type="region of interest" description="Disordered" evidence="1">
    <location>
        <begin position="221"/>
        <end position="252"/>
    </location>
</feature>
<proteinExistence type="predicted"/>
<comment type="caution">
    <text evidence="2">The sequence shown here is derived from an EMBL/GenBank/DDBJ whole genome shotgun (WGS) entry which is preliminary data.</text>
</comment>
<gene>
    <name evidence="2" type="ORF">ENW50_01580</name>
</gene>
<sequence length="252" mass="29008">MPEKQPEARNQLEKLIQLEKSLQSISQKIVPFREHLPVVRQAYELKRRLDDDKCTWGDEARKSLEALAAIGLEAAKKSLTEPQHSEETRRRALEVAIDEFYEPWRELFEEIQETMTKACEELATSIAQGISRRVHAHAIESTCQAVEEALKQVREFREAVEAEQNRDTPEGRRKRLKHFCANHCCTYEDVYTSAKVSRSSLHSWLNGKAPRAAVDIERVLAGENPLKEPEKRSSPYRPKGHASWGENSLNHR</sequence>
<dbReference type="AlphaFoldDB" id="A0A7V4XQU5"/>
<feature type="compositionally biased region" description="Basic and acidic residues" evidence="1">
    <location>
        <begin position="221"/>
        <end position="233"/>
    </location>
</feature>
<dbReference type="EMBL" id="DTKL01000012">
    <property type="protein sequence ID" value="HGY93372.1"/>
    <property type="molecule type" value="Genomic_DNA"/>
</dbReference>